<dbReference type="Proteomes" id="UP000242818">
    <property type="component" value="Unassembled WGS sequence"/>
</dbReference>
<dbReference type="EMBL" id="FMAR01000007">
    <property type="protein sequence ID" value="SCC40156.1"/>
    <property type="molecule type" value="Genomic_DNA"/>
</dbReference>
<accession>A0A1C4E931</accession>
<gene>
    <name evidence="1" type="ORF">GA0116948_107179</name>
</gene>
<organism evidence="1 2">
    <name type="scientific">Chitinophaga costaii</name>
    <dbReference type="NCBI Taxonomy" id="1335309"/>
    <lineage>
        <taxon>Bacteria</taxon>
        <taxon>Pseudomonadati</taxon>
        <taxon>Bacteroidota</taxon>
        <taxon>Chitinophagia</taxon>
        <taxon>Chitinophagales</taxon>
        <taxon>Chitinophagaceae</taxon>
        <taxon>Chitinophaga</taxon>
    </lineage>
</organism>
<evidence type="ECO:0000313" key="1">
    <source>
        <dbReference type="EMBL" id="SCC40156.1"/>
    </source>
</evidence>
<keyword evidence="2" id="KW-1185">Reference proteome</keyword>
<name>A0A1C4E931_9BACT</name>
<proteinExistence type="predicted"/>
<sequence>MPYKAGYPGCRAFLFTAYMYYTKSATSVVRQLEQLQQRGLEIKDIHEARHFLLTMGYYRLAGYWWPMQADKVSHVFKPNSRFEDVVALYNFDRELRLLLFGMIEKIEIALRTALVYYLSNEFNAWWFQDAGLFINVREHVKTLAHIEEELDRSKDIFIKDHFKRYKSDQRFPPAWKTLEITSFGSLSKLYGNLKPTITSKDVIAAAFQTVNHTFLPSWLQSIAQIRNICAHHGRLWNKNLPGRPNLLPKPPAPWLNNVPPATMHHLLYVHVCCMKYLLNVIHPANPFTSRLQALFETYPNVDLNALGFPAHWNTEPLWQ</sequence>
<protein>
    <submittedName>
        <fullName evidence="1">Abortive infection bacteriophage resistance protein</fullName>
    </submittedName>
</protein>
<dbReference type="AlphaFoldDB" id="A0A1C4E931"/>
<dbReference type="InterPro" id="IPR011664">
    <property type="entry name" value="Abi_system_AbiD/AbiF-like"/>
</dbReference>
<evidence type="ECO:0000313" key="2">
    <source>
        <dbReference type="Proteomes" id="UP000242818"/>
    </source>
</evidence>
<reference evidence="1 2" key="1">
    <citation type="submission" date="2016-08" db="EMBL/GenBank/DDBJ databases">
        <authorList>
            <person name="Seilhamer J.J."/>
        </authorList>
    </citation>
    <scope>NUCLEOTIDE SEQUENCE [LARGE SCALE GENOMIC DNA]</scope>
    <source>
        <strain evidence="1 2">A37T2</strain>
    </source>
</reference>
<dbReference type="STRING" id="1335309.GA0116948_107179"/>
<dbReference type="Pfam" id="PF07751">
    <property type="entry name" value="Abi_2"/>
    <property type="match status" value="1"/>
</dbReference>